<dbReference type="EMBL" id="JAETYU010000037">
    <property type="protein sequence ID" value="MBL6206059.1"/>
    <property type="molecule type" value="Genomic_DNA"/>
</dbReference>
<dbReference type="Pfam" id="PF09485">
    <property type="entry name" value="CRISPR_Cse2"/>
    <property type="match status" value="1"/>
</dbReference>
<proteinExistence type="predicted"/>
<evidence type="ECO:0000313" key="1">
    <source>
        <dbReference type="EMBL" id="EFM0254740.1"/>
    </source>
</evidence>
<dbReference type="InterPro" id="IPR038287">
    <property type="entry name" value="Cse2_sf"/>
</dbReference>
<dbReference type="CDD" id="cd09731">
    <property type="entry name" value="Cse2_I-E"/>
    <property type="match status" value="1"/>
</dbReference>
<dbReference type="NCBIfam" id="TIGR02548">
    <property type="entry name" value="casB_cse2"/>
    <property type="match status" value="1"/>
</dbReference>
<sequence>MSIVKDGHKATLRKWHEELQAKRGNRASLRRSTTVNDVCLSEGFRSLLMQTHTLWKIEAQEWRFTALALVAAVAANVKAIDERQPFAAQLAAVMSEGRFTCLSAVKTPDELLRQLRRAVKLLNGSVNLISLADDIFRWCQESDDLLNHHRRQQRPTEFIRIRWALEYYQAGDADNEQNQ</sequence>
<gene>
    <name evidence="1" type="primary">casB</name>
    <name evidence="1" type="ORF">C719_003974</name>
    <name evidence="2" type="ORF">JNA68_23140</name>
</gene>
<comment type="caution">
    <text evidence="1">The sequence shown here is derived from an EMBL/GenBank/DDBJ whole genome shotgun (WGS) entry which is preliminary data.</text>
</comment>
<dbReference type="Gene3D" id="1.10.520.40">
    <property type="entry name" value="CRISPR-associated protein Cse2"/>
    <property type="match status" value="1"/>
</dbReference>
<reference evidence="2" key="2">
    <citation type="submission" date="2021-01" db="EMBL/GenBank/DDBJ databases">
        <title>Genomes of Escherichia coli STEC strains from raw meat-based diets for companion animals.</title>
        <authorList>
            <person name="Stevens M.J.A."/>
            <person name="Stephan R."/>
        </authorList>
    </citation>
    <scope>NUCLEOTIDE SEQUENCE</scope>
    <source>
        <strain evidence="2">ATC7-7</strain>
    </source>
</reference>
<dbReference type="Proteomes" id="UP000527548">
    <property type="component" value="Unassembled WGS sequence"/>
</dbReference>
<name>A0AAN3LKL5_ECOLX</name>
<accession>A0AAN3LKL5</accession>
<evidence type="ECO:0000313" key="3">
    <source>
        <dbReference type="Proteomes" id="UP000527548"/>
    </source>
</evidence>
<dbReference type="InterPro" id="IPR013382">
    <property type="entry name" value="CRISPR-assoc_prot_Cse2"/>
</dbReference>
<organism evidence="1 3">
    <name type="scientific">Escherichia coli</name>
    <dbReference type="NCBI Taxonomy" id="562"/>
    <lineage>
        <taxon>Bacteria</taxon>
        <taxon>Pseudomonadati</taxon>
        <taxon>Pseudomonadota</taxon>
        <taxon>Gammaproteobacteria</taxon>
        <taxon>Enterobacterales</taxon>
        <taxon>Enterobacteriaceae</taxon>
        <taxon>Escherichia</taxon>
    </lineage>
</organism>
<dbReference type="EMBL" id="AATJOC010000015">
    <property type="protein sequence ID" value="EFM0254740.1"/>
    <property type="molecule type" value="Genomic_DNA"/>
</dbReference>
<dbReference type="RefSeq" id="WP_000029316.1">
    <property type="nucleotide sequence ID" value="NZ_BLDM01000020.1"/>
</dbReference>
<evidence type="ECO:0000313" key="2">
    <source>
        <dbReference type="EMBL" id="MBL6206059.1"/>
    </source>
</evidence>
<protein>
    <submittedName>
        <fullName evidence="1">Type I-E CRISPR-associated protein Cse2/CasB</fullName>
    </submittedName>
</protein>
<reference evidence="1 3" key="1">
    <citation type="submission" date="2018-08" db="EMBL/GenBank/DDBJ databases">
        <authorList>
            <consortium name="GenomeTrakr network: Whole genome sequencing for foodborne pathogen traceback"/>
        </authorList>
    </citation>
    <scope>NUCLEOTIDE SEQUENCE [LARGE SCALE GENOMIC DNA]</scope>
    <source>
        <strain evidence="1 3">AZ-TG73163</strain>
    </source>
</reference>
<dbReference type="AlphaFoldDB" id="A0AAN3LKL5"/>
<dbReference type="GeneID" id="75172840"/>
<dbReference type="Proteomes" id="UP000655659">
    <property type="component" value="Unassembled WGS sequence"/>
</dbReference>